<dbReference type="EMBL" id="OV170225">
    <property type="protein sequence ID" value="CAH0726210.1"/>
    <property type="molecule type" value="Genomic_DNA"/>
</dbReference>
<dbReference type="Proteomes" id="UP000838878">
    <property type="component" value="Chromosome 5"/>
</dbReference>
<organism evidence="4 5">
    <name type="scientific">Brenthis ino</name>
    <name type="common">lesser marbled fritillary</name>
    <dbReference type="NCBI Taxonomy" id="405034"/>
    <lineage>
        <taxon>Eukaryota</taxon>
        <taxon>Metazoa</taxon>
        <taxon>Ecdysozoa</taxon>
        <taxon>Arthropoda</taxon>
        <taxon>Hexapoda</taxon>
        <taxon>Insecta</taxon>
        <taxon>Pterygota</taxon>
        <taxon>Neoptera</taxon>
        <taxon>Endopterygota</taxon>
        <taxon>Lepidoptera</taxon>
        <taxon>Glossata</taxon>
        <taxon>Ditrysia</taxon>
        <taxon>Papilionoidea</taxon>
        <taxon>Nymphalidae</taxon>
        <taxon>Heliconiinae</taxon>
        <taxon>Argynnini</taxon>
        <taxon>Brenthis</taxon>
    </lineage>
</organism>
<evidence type="ECO:0000313" key="3">
    <source>
        <dbReference type="EMBL" id="CAH0725508.1"/>
    </source>
</evidence>
<evidence type="ECO:0000313" key="5">
    <source>
        <dbReference type="Proteomes" id="UP000838878"/>
    </source>
</evidence>
<dbReference type="Pfam" id="PF07648">
    <property type="entry name" value="Kazal_2"/>
    <property type="match status" value="1"/>
</dbReference>
<keyword evidence="5" id="KW-1185">Reference proteome</keyword>
<accession>A0A8J9YGX1</accession>
<feature type="signal peptide" evidence="1">
    <location>
        <begin position="1"/>
        <end position="19"/>
    </location>
</feature>
<dbReference type="Gene3D" id="3.30.60.30">
    <property type="match status" value="1"/>
</dbReference>
<dbReference type="CDD" id="cd00104">
    <property type="entry name" value="KAZAL_FS"/>
    <property type="match status" value="1"/>
</dbReference>
<dbReference type="SUPFAM" id="SSF100895">
    <property type="entry name" value="Kazal-type serine protease inhibitors"/>
    <property type="match status" value="1"/>
</dbReference>
<reference evidence="4" key="1">
    <citation type="submission" date="2021-12" db="EMBL/GenBank/DDBJ databases">
        <authorList>
            <person name="Martin H S."/>
        </authorList>
    </citation>
    <scope>NUCLEOTIDE SEQUENCE</scope>
</reference>
<feature type="chain" id="PRO_5036272114" description="Kazal-like domain-containing protein" evidence="1">
    <location>
        <begin position="20"/>
        <end position="71"/>
    </location>
</feature>
<evidence type="ECO:0000256" key="1">
    <source>
        <dbReference type="SAM" id="SignalP"/>
    </source>
</evidence>
<dbReference type="EMBL" id="OV170225">
    <property type="protein sequence ID" value="CAH0725508.1"/>
    <property type="molecule type" value="Genomic_DNA"/>
</dbReference>
<dbReference type="OrthoDB" id="328123at2759"/>
<sequence>MDFVSVTLVRIVLLGLTEAKTPCACPHNDISWIPVCGTDGVTYDNIYCLQMCSDPGVKLYDYGICIKKEEN</sequence>
<gene>
    <name evidence="3" type="ORF">BINO364_LOCUS11084</name>
    <name evidence="4" type="ORF">BINO364_LOCUS11695</name>
</gene>
<dbReference type="AlphaFoldDB" id="A0A8J9YGX1"/>
<proteinExistence type="predicted"/>
<protein>
    <recommendedName>
        <fullName evidence="2">Kazal-like domain-containing protein</fullName>
    </recommendedName>
</protein>
<evidence type="ECO:0000313" key="4">
    <source>
        <dbReference type="EMBL" id="CAH0726210.1"/>
    </source>
</evidence>
<feature type="domain" description="Kazal-like" evidence="2">
    <location>
        <begin position="17"/>
        <end position="67"/>
    </location>
</feature>
<name>A0A8J9YGX1_9NEOP</name>
<feature type="non-terminal residue" evidence="4">
    <location>
        <position position="71"/>
    </location>
</feature>
<dbReference type="InterPro" id="IPR036058">
    <property type="entry name" value="Kazal_dom_sf"/>
</dbReference>
<dbReference type="InterPro" id="IPR002350">
    <property type="entry name" value="Kazal_dom"/>
</dbReference>
<dbReference type="PROSITE" id="PS51465">
    <property type="entry name" value="KAZAL_2"/>
    <property type="match status" value="1"/>
</dbReference>
<evidence type="ECO:0000259" key="2">
    <source>
        <dbReference type="PROSITE" id="PS51465"/>
    </source>
</evidence>
<keyword evidence="1" id="KW-0732">Signal</keyword>